<dbReference type="PIRSF" id="PIRSF001439">
    <property type="entry name" value="CryM"/>
    <property type="match status" value="1"/>
</dbReference>
<dbReference type="FunFam" id="3.40.50.720:FF:000311">
    <property type="entry name" value="Ornithine cyclodeaminase"/>
    <property type="match status" value="1"/>
</dbReference>
<evidence type="ECO:0000313" key="4">
    <source>
        <dbReference type="Proteomes" id="UP000468864"/>
    </source>
</evidence>
<gene>
    <name evidence="3" type="ORF">GR206_07705</name>
</gene>
<dbReference type="Gene3D" id="3.40.50.720">
    <property type="entry name" value="NAD(P)-binding Rossmann-like Domain"/>
    <property type="match status" value="1"/>
</dbReference>
<dbReference type="InterPro" id="IPR023401">
    <property type="entry name" value="ODC_N"/>
</dbReference>
<protein>
    <submittedName>
        <fullName evidence="3">Ornithine cyclodeaminase family protein</fullName>
    </submittedName>
</protein>
<dbReference type="SUPFAM" id="SSF51735">
    <property type="entry name" value="NAD(P)-binding Rossmann-fold domains"/>
    <property type="match status" value="1"/>
</dbReference>
<proteinExistence type="inferred from homology"/>
<dbReference type="GO" id="GO:0019752">
    <property type="term" value="P:carboxylic acid metabolic process"/>
    <property type="evidence" value="ECO:0007669"/>
    <property type="project" value="UniProtKB-ARBA"/>
</dbReference>
<dbReference type="GO" id="GO:0016491">
    <property type="term" value="F:oxidoreductase activity"/>
    <property type="evidence" value="ECO:0007669"/>
    <property type="project" value="UniProtKB-ARBA"/>
</dbReference>
<dbReference type="PANTHER" id="PTHR13812:SF19">
    <property type="entry name" value="KETIMINE REDUCTASE MU-CRYSTALLIN"/>
    <property type="match status" value="1"/>
</dbReference>
<dbReference type="AlphaFoldDB" id="A0A6N9ZCW7"/>
<dbReference type="GO" id="GO:0005737">
    <property type="term" value="C:cytoplasm"/>
    <property type="evidence" value="ECO:0007669"/>
    <property type="project" value="TreeGrafter"/>
</dbReference>
<dbReference type="InterPro" id="IPR003462">
    <property type="entry name" value="ODC_Mu_crystall"/>
</dbReference>
<dbReference type="RefSeq" id="WP_163876033.1">
    <property type="nucleotide sequence ID" value="NZ_WUEP01000004.1"/>
</dbReference>
<comment type="caution">
    <text evidence="3">The sequence shown here is derived from an EMBL/GenBank/DDBJ whole genome shotgun (WGS) entry which is preliminary data.</text>
</comment>
<reference evidence="3 4" key="1">
    <citation type="submission" date="2019-12" db="EMBL/GenBank/DDBJ databases">
        <title>Rhizobium genotypes associated with high levels of biological nitrogen fixation by grain legumes in a temperate-maritime cropping system.</title>
        <authorList>
            <person name="Maluk M."/>
            <person name="Francesc Ferrando Molina F."/>
            <person name="Lopez Del Egido L."/>
            <person name="Lafos M."/>
            <person name="Langarica-Fuentes A."/>
            <person name="Gebre Yohannes G."/>
            <person name="Young M.W."/>
            <person name="Martin P."/>
            <person name="Gantlett R."/>
            <person name="Kenicer G."/>
            <person name="Hawes C."/>
            <person name="Begg G.S."/>
            <person name="Quilliam R.S."/>
            <person name="Squire G.R."/>
            <person name="Poole P.S."/>
            <person name="Young P.W."/>
            <person name="Iannetta P.M."/>
            <person name="James E.K."/>
        </authorList>
    </citation>
    <scope>NUCLEOTIDE SEQUENCE [LARGE SCALE GENOMIC DNA]</scope>
    <source>
        <strain evidence="3 4">JHI2449</strain>
    </source>
</reference>
<accession>A0A6N9ZCW7</accession>
<dbReference type="NCBIfam" id="NF004793">
    <property type="entry name" value="PRK06141.1"/>
    <property type="match status" value="1"/>
</dbReference>
<evidence type="ECO:0000313" key="3">
    <source>
        <dbReference type="EMBL" id="NEH90929.1"/>
    </source>
</evidence>
<dbReference type="PANTHER" id="PTHR13812">
    <property type="entry name" value="KETIMINE REDUCTASE MU-CRYSTALLIN"/>
    <property type="match status" value="1"/>
</dbReference>
<evidence type="ECO:0000256" key="2">
    <source>
        <dbReference type="ARBA" id="ARBA00023027"/>
    </source>
</evidence>
<comment type="similarity">
    <text evidence="1">Belongs to the ornithine cyclodeaminase/mu-crystallin family.</text>
</comment>
<dbReference type="EMBL" id="WUEP01000004">
    <property type="protein sequence ID" value="NEH90929.1"/>
    <property type="molecule type" value="Genomic_DNA"/>
</dbReference>
<dbReference type="Pfam" id="PF02423">
    <property type="entry name" value="OCD_Mu_crystall"/>
    <property type="match status" value="1"/>
</dbReference>
<dbReference type="Gene3D" id="3.30.1780.10">
    <property type="entry name" value="ornithine cyclodeaminase, domain 1"/>
    <property type="match status" value="1"/>
</dbReference>
<evidence type="ECO:0000256" key="1">
    <source>
        <dbReference type="ARBA" id="ARBA00008903"/>
    </source>
</evidence>
<organism evidence="3 4">
    <name type="scientific">Rhizobium laguerreae</name>
    <dbReference type="NCBI Taxonomy" id="1076926"/>
    <lineage>
        <taxon>Bacteria</taxon>
        <taxon>Pseudomonadati</taxon>
        <taxon>Pseudomonadota</taxon>
        <taxon>Alphaproteobacteria</taxon>
        <taxon>Hyphomicrobiales</taxon>
        <taxon>Rhizobiaceae</taxon>
        <taxon>Rhizobium/Agrobacterium group</taxon>
        <taxon>Rhizobium</taxon>
    </lineage>
</organism>
<dbReference type="InterPro" id="IPR036291">
    <property type="entry name" value="NAD(P)-bd_dom_sf"/>
</dbReference>
<dbReference type="Proteomes" id="UP000468864">
    <property type="component" value="Unassembled WGS sequence"/>
</dbReference>
<keyword evidence="2" id="KW-0520">NAD</keyword>
<name>A0A6N9ZCW7_9HYPH</name>
<sequence>MTDTQIRILDARTTGELLPFGPLVATLRQAFAEGCVVPVRHHHTIANSGEPDATLLLMPAWHETHRAERYLGIKIVTVFPGNTVRGIPGLTSTYMLYDGRTGMQLALLDGNTITTRRTVAASALAADYLAREDARRLLVIGAGRVASLIPDAYRAVRPIAHVDIWDIDPASAERLAQSLRQQGLRAAAVTDLEAAVRQADIVSAATLATAPLIRGEWLRPGTHVDLIGGFTPAMREADDEALRRSSVYIDTYEALHEAGDLVQPIRAGVISADAVRAPLDELCRRDVPARASNDEITLYKAVGTALADLAAATMVYEAVWSPADVF</sequence>